<dbReference type="PANTHER" id="PTHR30137:SF8">
    <property type="entry name" value="BLR5498 PROTEIN"/>
    <property type="match status" value="1"/>
</dbReference>
<keyword evidence="2" id="KW-0503">Monooxygenase</keyword>
<dbReference type="CDD" id="cd00347">
    <property type="entry name" value="Flavin_utilizing_monoxygenases"/>
    <property type="match status" value="1"/>
</dbReference>
<dbReference type="STRING" id="695939.SAMN00790413_06229"/>
<evidence type="ECO:0000256" key="1">
    <source>
        <dbReference type="ARBA" id="ARBA00023002"/>
    </source>
</evidence>
<evidence type="ECO:0000313" key="5">
    <source>
        <dbReference type="Proteomes" id="UP000192582"/>
    </source>
</evidence>
<name>A0A1W1VVQ2_9DEIO</name>
<dbReference type="EMBL" id="FWWU01000010">
    <property type="protein sequence ID" value="SMB96944.1"/>
    <property type="molecule type" value="Genomic_DNA"/>
</dbReference>
<dbReference type="Pfam" id="PF00296">
    <property type="entry name" value="Bac_luciferase"/>
    <property type="match status" value="1"/>
</dbReference>
<dbReference type="InterPro" id="IPR011251">
    <property type="entry name" value="Luciferase-like_dom"/>
</dbReference>
<dbReference type="GO" id="GO:0004497">
    <property type="term" value="F:monooxygenase activity"/>
    <property type="evidence" value="ECO:0007669"/>
    <property type="project" value="UniProtKB-KW"/>
</dbReference>
<dbReference type="GO" id="GO:0005829">
    <property type="term" value="C:cytosol"/>
    <property type="evidence" value="ECO:0007669"/>
    <property type="project" value="TreeGrafter"/>
</dbReference>
<sequence>MEIGIDSFAATVTDPDTGLTLSGADRLNHLIEEIERADEVGLDSFGVGEHHRQEYLDAAPVIILAAGAARTKRVRLSSAVTVLSADDPVRVFQQFSTLDLLSRGRAELVVGRGSSTEAYPLFGLDLRDYDALFAEKLDLLLKLRGDAHIHWQGRFRAPLAGQGVYPRPQQAALPIWVGVGGTPESFIRAGYLGLPLMVAIIGGNFRRFRPLVDLYRQAGQAAGHPQEALRVGVHAFGFVAETSQAARDAFYPGYARMTETVGRERGWPPPSRARFDAECGPSGAYLIGNVQDVVDKALRVHEVLGGVSRLTFQMTNVMMTHERMLSAIALLGREVAPIVRGRLG</sequence>
<reference evidence="4 5" key="1">
    <citation type="submission" date="2017-04" db="EMBL/GenBank/DDBJ databases">
        <authorList>
            <person name="Afonso C.L."/>
            <person name="Miller P.J."/>
            <person name="Scott M.A."/>
            <person name="Spackman E."/>
            <person name="Goraichik I."/>
            <person name="Dimitrov K.M."/>
            <person name="Suarez D.L."/>
            <person name="Swayne D.E."/>
        </authorList>
    </citation>
    <scope>NUCLEOTIDE SEQUENCE [LARGE SCALE GENOMIC DNA]</scope>
    <source>
        <strain evidence="4 5">KR-140</strain>
    </source>
</reference>
<dbReference type="RefSeq" id="WP_084051090.1">
    <property type="nucleotide sequence ID" value="NZ_FWWU01000010.1"/>
</dbReference>
<protein>
    <submittedName>
        <fullName evidence="4">Probable oxidoreductase, LLM family</fullName>
    </submittedName>
</protein>
<dbReference type="GO" id="GO:0016705">
    <property type="term" value="F:oxidoreductase activity, acting on paired donors, with incorporation or reduction of molecular oxygen"/>
    <property type="evidence" value="ECO:0007669"/>
    <property type="project" value="InterPro"/>
</dbReference>
<dbReference type="PANTHER" id="PTHR30137">
    <property type="entry name" value="LUCIFERASE-LIKE MONOOXYGENASE"/>
    <property type="match status" value="1"/>
</dbReference>
<dbReference type="OrthoDB" id="9776438at2"/>
<feature type="domain" description="Luciferase-like" evidence="3">
    <location>
        <begin position="20"/>
        <end position="296"/>
    </location>
</feature>
<dbReference type="SUPFAM" id="SSF51679">
    <property type="entry name" value="Bacterial luciferase-like"/>
    <property type="match status" value="1"/>
</dbReference>
<dbReference type="NCBIfam" id="TIGR03858">
    <property type="entry name" value="LLM_2I7G"/>
    <property type="match status" value="1"/>
</dbReference>
<dbReference type="InterPro" id="IPR036661">
    <property type="entry name" value="Luciferase-like_sf"/>
</dbReference>
<dbReference type="InterPro" id="IPR050766">
    <property type="entry name" value="Bact_Lucif_Oxidored"/>
</dbReference>
<evidence type="ECO:0000256" key="2">
    <source>
        <dbReference type="ARBA" id="ARBA00023033"/>
    </source>
</evidence>
<evidence type="ECO:0000259" key="3">
    <source>
        <dbReference type="Pfam" id="PF00296"/>
    </source>
</evidence>
<proteinExistence type="predicted"/>
<organism evidence="4 5">
    <name type="scientific">Deinococcus hopiensis KR-140</name>
    <dbReference type="NCBI Taxonomy" id="695939"/>
    <lineage>
        <taxon>Bacteria</taxon>
        <taxon>Thermotogati</taxon>
        <taxon>Deinococcota</taxon>
        <taxon>Deinococci</taxon>
        <taxon>Deinococcales</taxon>
        <taxon>Deinococcaceae</taxon>
        <taxon>Deinococcus</taxon>
    </lineage>
</organism>
<dbReference type="Proteomes" id="UP000192582">
    <property type="component" value="Unassembled WGS sequence"/>
</dbReference>
<dbReference type="Gene3D" id="3.20.20.30">
    <property type="entry name" value="Luciferase-like domain"/>
    <property type="match status" value="1"/>
</dbReference>
<gene>
    <name evidence="4" type="ORF">SAMN00790413_06229</name>
</gene>
<dbReference type="AlphaFoldDB" id="A0A1W1VVQ2"/>
<accession>A0A1W1VVQ2</accession>
<keyword evidence="5" id="KW-1185">Reference proteome</keyword>
<keyword evidence="1" id="KW-0560">Oxidoreductase</keyword>
<dbReference type="InterPro" id="IPR022290">
    <property type="entry name" value="LLM_Atu2307-like"/>
</dbReference>
<evidence type="ECO:0000313" key="4">
    <source>
        <dbReference type="EMBL" id="SMB96944.1"/>
    </source>
</evidence>